<reference evidence="1" key="2">
    <citation type="journal article" date="2023" name="IMA Fungus">
        <title>Comparative genomic study of the Penicillium genus elucidates a diverse pangenome and 15 lateral gene transfer events.</title>
        <authorList>
            <person name="Petersen C."/>
            <person name="Sorensen T."/>
            <person name="Nielsen M.R."/>
            <person name="Sondergaard T.E."/>
            <person name="Sorensen J.L."/>
            <person name="Fitzpatrick D.A."/>
            <person name="Frisvad J.C."/>
            <person name="Nielsen K.L."/>
        </authorList>
    </citation>
    <scope>NUCLEOTIDE SEQUENCE</scope>
    <source>
        <strain evidence="1">IBT 26290</strain>
    </source>
</reference>
<dbReference type="EMBL" id="JAPQKN010000006">
    <property type="protein sequence ID" value="KAJ5156987.1"/>
    <property type="molecule type" value="Genomic_DNA"/>
</dbReference>
<dbReference type="Proteomes" id="UP001149163">
    <property type="component" value="Unassembled WGS sequence"/>
</dbReference>
<protein>
    <submittedName>
        <fullName evidence="1">Uncharacterized protein</fullName>
    </submittedName>
</protein>
<comment type="caution">
    <text evidence="1">The sequence shown here is derived from an EMBL/GenBank/DDBJ whole genome shotgun (WGS) entry which is preliminary data.</text>
</comment>
<sequence length="108" mass="12167">MCWRWRTLGQCTGHGASRGDEVRESTPVATEYESFMYGERRADRLLVSPEETGGIHHLVYRAPCSVLRTPYAVYRVRPTDRSMLALTGTAGLGHDRSLNLDLNCTLRP</sequence>
<evidence type="ECO:0000313" key="1">
    <source>
        <dbReference type="EMBL" id="KAJ5156987.1"/>
    </source>
</evidence>
<reference evidence="1" key="1">
    <citation type="submission" date="2022-11" db="EMBL/GenBank/DDBJ databases">
        <authorList>
            <person name="Petersen C."/>
        </authorList>
    </citation>
    <scope>NUCLEOTIDE SEQUENCE</scope>
    <source>
        <strain evidence="1">IBT 26290</strain>
    </source>
</reference>
<organism evidence="1 2">
    <name type="scientific">Penicillium canariense</name>
    <dbReference type="NCBI Taxonomy" id="189055"/>
    <lineage>
        <taxon>Eukaryota</taxon>
        <taxon>Fungi</taxon>
        <taxon>Dikarya</taxon>
        <taxon>Ascomycota</taxon>
        <taxon>Pezizomycotina</taxon>
        <taxon>Eurotiomycetes</taxon>
        <taxon>Eurotiomycetidae</taxon>
        <taxon>Eurotiales</taxon>
        <taxon>Aspergillaceae</taxon>
        <taxon>Penicillium</taxon>
    </lineage>
</organism>
<dbReference type="GeneID" id="81429387"/>
<accession>A0A9W9LIE9</accession>
<proteinExistence type="predicted"/>
<dbReference type="RefSeq" id="XP_056539976.1">
    <property type="nucleotide sequence ID" value="XM_056690211.1"/>
</dbReference>
<evidence type="ECO:0000313" key="2">
    <source>
        <dbReference type="Proteomes" id="UP001149163"/>
    </source>
</evidence>
<keyword evidence="2" id="KW-1185">Reference proteome</keyword>
<name>A0A9W9LIE9_9EURO</name>
<gene>
    <name evidence="1" type="ORF">N7482_008087</name>
</gene>
<dbReference type="AlphaFoldDB" id="A0A9W9LIE9"/>